<keyword evidence="3" id="KW-1185">Reference proteome</keyword>
<dbReference type="AlphaFoldDB" id="A0A5B7F2J2"/>
<feature type="compositionally biased region" description="Low complexity" evidence="1">
    <location>
        <begin position="106"/>
        <end position="118"/>
    </location>
</feature>
<organism evidence="2 3">
    <name type="scientific">Portunus trituberculatus</name>
    <name type="common">Swimming crab</name>
    <name type="synonym">Neptunus trituberculatus</name>
    <dbReference type="NCBI Taxonomy" id="210409"/>
    <lineage>
        <taxon>Eukaryota</taxon>
        <taxon>Metazoa</taxon>
        <taxon>Ecdysozoa</taxon>
        <taxon>Arthropoda</taxon>
        <taxon>Crustacea</taxon>
        <taxon>Multicrustacea</taxon>
        <taxon>Malacostraca</taxon>
        <taxon>Eumalacostraca</taxon>
        <taxon>Eucarida</taxon>
        <taxon>Decapoda</taxon>
        <taxon>Pleocyemata</taxon>
        <taxon>Brachyura</taxon>
        <taxon>Eubrachyura</taxon>
        <taxon>Portunoidea</taxon>
        <taxon>Portunidae</taxon>
        <taxon>Portuninae</taxon>
        <taxon>Portunus</taxon>
    </lineage>
</organism>
<evidence type="ECO:0000313" key="3">
    <source>
        <dbReference type="Proteomes" id="UP000324222"/>
    </source>
</evidence>
<feature type="region of interest" description="Disordered" evidence="1">
    <location>
        <begin position="104"/>
        <end position="123"/>
    </location>
</feature>
<reference evidence="2 3" key="1">
    <citation type="submission" date="2019-05" db="EMBL/GenBank/DDBJ databases">
        <title>Another draft genome of Portunus trituberculatus and its Hox gene families provides insights of decapod evolution.</title>
        <authorList>
            <person name="Jeong J.-H."/>
            <person name="Song I."/>
            <person name="Kim S."/>
            <person name="Choi T."/>
            <person name="Kim D."/>
            <person name="Ryu S."/>
            <person name="Kim W."/>
        </authorList>
    </citation>
    <scope>NUCLEOTIDE SEQUENCE [LARGE SCALE GENOMIC DNA]</scope>
    <source>
        <tissue evidence="2">Muscle</tissue>
    </source>
</reference>
<protein>
    <submittedName>
        <fullName evidence="2">Uncharacterized protein</fullName>
    </submittedName>
</protein>
<feature type="region of interest" description="Disordered" evidence="1">
    <location>
        <begin position="52"/>
        <end position="77"/>
    </location>
</feature>
<comment type="caution">
    <text evidence="2">The sequence shown here is derived from an EMBL/GenBank/DDBJ whole genome shotgun (WGS) entry which is preliminary data.</text>
</comment>
<sequence length="131" mass="14285">MMWPVEASARSLRFSTLINLHLNHHNGNGAPFLHLLDQVRADSSTWASPPSIATLTQHSPPRERCGPDSSPLKLLPQPVHATYPDTIEITHEIKHILTQPSLIPVPTSAPSTSSSTSIPPAPPNQLFKLIL</sequence>
<gene>
    <name evidence="2" type="ORF">E2C01_034318</name>
</gene>
<name>A0A5B7F2J2_PORTR</name>
<accession>A0A5B7F2J2</accession>
<dbReference type="EMBL" id="VSRR010004801">
    <property type="protein sequence ID" value="MPC40752.1"/>
    <property type="molecule type" value="Genomic_DNA"/>
</dbReference>
<proteinExistence type="predicted"/>
<dbReference type="Proteomes" id="UP000324222">
    <property type="component" value="Unassembled WGS sequence"/>
</dbReference>
<evidence type="ECO:0000313" key="2">
    <source>
        <dbReference type="EMBL" id="MPC40752.1"/>
    </source>
</evidence>
<evidence type="ECO:0000256" key="1">
    <source>
        <dbReference type="SAM" id="MobiDB-lite"/>
    </source>
</evidence>